<evidence type="ECO:0000313" key="2">
    <source>
        <dbReference type="Proteomes" id="UP000886595"/>
    </source>
</evidence>
<organism evidence="1 2">
    <name type="scientific">Brassica carinata</name>
    <name type="common">Ethiopian mustard</name>
    <name type="synonym">Abyssinian cabbage</name>
    <dbReference type="NCBI Taxonomy" id="52824"/>
    <lineage>
        <taxon>Eukaryota</taxon>
        <taxon>Viridiplantae</taxon>
        <taxon>Streptophyta</taxon>
        <taxon>Embryophyta</taxon>
        <taxon>Tracheophyta</taxon>
        <taxon>Spermatophyta</taxon>
        <taxon>Magnoliopsida</taxon>
        <taxon>eudicotyledons</taxon>
        <taxon>Gunneridae</taxon>
        <taxon>Pentapetalae</taxon>
        <taxon>rosids</taxon>
        <taxon>malvids</taxon>
        <taxon>Brassicales</taxon>
        <taxon>Brassicaceae</taxon>
        <taxon>Brassiceae</taxon>
        <taxon>Brassica</taxon>
    </lineage>
</organism>
<protein>
    <submittedName>
        <fullName evidence="1">Uncharacterized protein</fullName>
    </submittedName>
</protein>
<comment type="caution">
    <text evidence="1">The sequence shown here is derived from an EMBL/GenBank/DDBJ whole genome shotgun (WGS) entry which is preliminary data.</text>
</comment>
<name>A0A8X7UL16_BRACI</name>
<dbReference type="AlphaFoldDB" id="A0A8X7UL16"/>
<keyword evidence="2" id="KW-1185">Reference proteome</keyword>
<dbReference type="Proteomes" id="UP000886595">
    <property type="component" value="Unassembled WGS sequence"/>
</dbReference>
<proteinExistence type="predicted"/>
<gene>
    <name evidence="1" type="ORF">Bca52824_052711</name>
</gene>
<dbReference type="OrthoDB" id="1608633at2759"/>
<accession>A0A8X7UL16</accession>
<dbReference type="EMBL" id="JAAMPC010000011">
    <property type="protein sequence ID" value="KAG2281491.1"/>
    <property type="molecule type" value="Genomic_DNA"/>
</dbReference>
<reference evidence="1 2" key="1">
    <citation type="submission" date="2020-02" db="EMBL/GenBank/DDBJ databases">
        <authorList>
            <person name="Ma Q."/>
            <person name="Huang Y."/>
            <person name="Song X."/>
            <person name="Pei D."/>
        </authorList>
    </citation>
    <scope>NUCLEOTIDE SEQUENCE [LARGE SCALE GENOMIC DNA]</scope>
    <source>
        <strain evidence="1">Sxm20200214</strain>
        <tissue evidence="1">Leaf</tissue>
    </source>
</reference>
<sequence length="171" mass="19389">MNVVAGRMRNTTLGTNELILCSVVKSLFLLNMSAFKTMGTSEEKPASSTQDIPPHTVSRLVKLYAGLLWRRRYSESVFPIKGSGYLCGCQACDYTKTCYVLHMVVHAYHSNIIQDFVCVYLRSMTQYVRSDCGMADGKEEPTIMFEDEAYSDQNLHHPRIAENWRGTSDLQ</sequence>
<evidence type="ECO:0000313" key="1">
    <source>
        <dbReference type="EMBL" id="KAG2281491.1"/>
    </source>
</evidence>